<dbReference type="GO" id="GO:0008422">
    <property type="term" value="F:beta-glucosidase activity"/>
    <property type="evidence" value="ECO:0007669"/>
    <property type="project" value="TreeGrafter"/>
</dbReference>
<protein>
    <recommendedName>
        <fullName evidence="5">Beta-glucosidase</fullName>
    </recommendedName>
</protein>
<accession>A0A8T2UZW1</accession>
<dbReference type="InterPro" id="IPR017853">
    <property type="entry name" value="GH"/>
</dbReference>
<dbReference type="Proteomes" id="UP000825935">
    <property type="component" value="Chromosome 4"/>
</dbReference>
<dbReference type="OrthoDB" id="65569at2759"/>
<comment type="similarity">
    <text evidence="1 2">Belongs to the glycosyl hydrolase 1 family.</text>
</comment>
<evidence type="ECO:0008006" key="5">
    <source>
        <dbReference type="Google" id="ProtNLM"/>
    </source>
</evidence>
<name>A0A8T2UZW1_CERRI</name>
<comment type="caution">
    <text evidence="3">The sequence shown here is derived from an EMBL/GenBank/DDBJ whole genome shotgun (WGS) entry which is preliminary data.</text>
</comment>
<dbReference type="PANTHER" id="PTHR10353:SF302">
    <property type="entry name" value="BETA-GLUCOSIDASE 40"/>
    <property type="match status" value="1"/>
</dbReference>
<evidence type="ECO:0000256" key="1">
    <source>
        <dbReference type="ARBA" id="ARBA00010838"/>
    </source>
</evidence>
<reference evidence="3" key="1">
    <citation type="submission" date="2021-08" db="EMBL/GenBank/DDBJ databases">
        <title>WGS assembly of Ceratopteris richardii.</title>
        <authorList>
            <person name="Marchant D.B."/>
            <person name="Chen G."/>
            <person name="Jenkins J."/>
            <person name="Shu S."/>
            <person name="Leebens-Mack J."/>
            <person name="Grimwood J."/>
            <person name="Schmutz J."/>
            <person name="Soltis P."/>
            <person name="Soltis D."/>
            <person name="Chen Z.-H."/>
        </authorList>
    </citation>
    <scope>NUCLEOTIDE SEQUENCE</scope>
    <source>
        <strain evidence="3">Whitten #5841</strain>
        <tissue evidence="3">Leaf</tissue>
    </source>
</reference>
<dbReference type="AlphaFoldDB" id="A0A8T2UZW1"/>
<evidence type="ECO:0000313" key="4">
    <source>
        <dbReference type="Proteomes" id="UP000825935"/>
    </source>
</evidence>
<dbReference type="Gene3D" id="3.20.20.80">
    <property type="entry name" value="Glycosidases"/>
    <property type="match status" value="1"/>
</dbReference>
<dbReference type="OMA" id="ARIDYCH"/>
<dbReference type="PRINTS" id="PR00131">
    <property type="entry name" value="GLHYDRLASE1"/>
</dbReference>
<evidence type="ECO:0000256" key="2">
    <source>
        <dbReference type="RuleBase" id="RU003690"/>
    </source>
</evidence>
<keyword evidence="4" id="KW-1185">Reference proteome</keyword>
<dbReference type="GO" id="GO:0005975">
    <property type="term" value="P:carbohydrate metabolic process"/>
    <property type="evidence" value="ECO:0007669"/>
    <property type="project" value="InterPro"/>
</dbReference>
<proteinExistence type="inferred from homology"/>
<dbReference type="EMBL" id="CM035409">
    <property type="protein sequence ID" value="KAH7439486.1"/>
    <property type="molecule type" value="Genomic_DNA"/>
</dbReference>
<dbReference type="SUPFAM" id="SSF51445">
    <property type="entry name" value="(Trans)glycosidases"/>
    <property type="match status" value="1"/>
</dbReference>
<organism evidence="3 4">
    <name type="scientific">Ceratopteris richardii</name>
    <name type="common">Triangle waterfern</name>
    <dbReference type="NCBI Taxonomy" id="49495"/>
    <lineage>
        <taxon>Eukaryota</taxon>
        <taxon>Viridiplantae</taxon>
        <taxon>Streptophyta</taxon>
        <taxon>Embryophyta</taxon>
        <taxon>Tracheophyta</taxon>
        <taxon>Polypodiopsida</taxon>
        <taxon>Polypodiidae</taxon>
        <taxon>Polypodiales</taxon>
        <taxon>Pteridineae</taxon>
        <taxon>Pteridaceae</taxon>
        <taxon>Parkerioideae</taxon>
        <taxon>Ceratopteris</taxon>
    </lineage>
</organism>
<dbReference type="PANTHER" id="PTHR10353">
    <property type="entry name" value="GLYCOSYL HYDROLASE"/>
    <property type="match status" value="1"/>
</dbReference>
<dbReference type="Pfam" id="PF00232">
    <property type="entry name" value="Glyco_hydro_1"/>
    <property type="match status" value="1"/>
</dbReference>
<evidence type="ECO:0000313" key="3">
    <source>
        <dbReference type="EMBL" id="KAH7439486.1"/>
    </source>
</evidence>
<gene>
    <name evidence="3" type="ORF">KP509_04G064100</name>
</gene>
<sequence>MTSFKSILNDEWRISYHQDYLTNLLLSIKDGSNVKGYFIWSLLDNWEWCSGFSARFGLHFVDYLGNFTRYPKTSATWFQNFLEK</sequence>
<dbReference type="InterPro" id="IPR001360">
    <property type="entry name" value="Glyco_hydro_1"/>
</dbReference>